<name>A0A1M5WS63_9FLAO</name>
<dbReference type="RefSeq" id="WP_073066563.1">
    <property type="nucleotide sequence ID" value="NZ_FQWT01000008.1"/>
</dbReference>
<dbReference type="eggNOG" id="ENOG50311SG">
    <property type="taxonomic scope" value="Bacteria"/>
</dbReference>
<gene>
    <name evidence="1" type="ORF">SAMN05421866_4210</name>
</gene>
<reference evidence="2" key="1">
    <citation type="submission" date="2016-11" db="EMBL/GenBank/DDBJ databases">
        <authorList>
            <person name="Varghese N."/>
            <person name="Submissions S."/>
        </authorList>
    </citation>
    <scope>NUCLEOTIDE SEQUENCE [LARGE SCALE GENOMIC DNA]</scope>
    <source>
        <strain evidence="2">DSM 19055</strain>
    </source>
</reference>
<sequence>MKRISIKHQNDLILGIIGALKTCVLGKGVRESHEIKINRGHYDSQIEFTRKDGKYIQPIDFFMLGYFVGRDYQD</sequence>
<dbReference type="AlphaFoldDB" id="A0A1M5WS63"/>
<proteinExistence type="predicted"/>
<evidence type="ECO:0000313" key="1">
    <source>
        <dbReference type="EMBL" id="SHH90281.1"/>
    </source>
</evidence>
<dbReference type="OrthoDB" id="1269769at2"/>
<accession>A0A1M5WS63</accession>
<keyword evidence="2" id="KW-1185">Reference proteome</keyword>
<dbReference type="EMBL" id="FQWT01000008">
    <property type="protein sequence ID" value="SHH90281.1"/>
    <property type="molecule type" value="Genomic_DNA"/>
</dbReference>
<dbReference type="STRING" id="421058.SAMN05421866_4210"/>
<protein>
    <submittedName>
        <fullName evidence="1">Uncharacterized protein</fullName>
    </submittedName>
</protein>
<organism evidence="1 2">
    <name type="scientific">Chryseobacterium oranimense</name>
    <dbReference type="NCBI Taxonomy" id="421058"/>
    <lineage>
        <taxon>Bacteria</taxon>
        <taxon>Pseudomonadati</taxon>
        <taxon>Bacteroidota</taxon>
        <taxon>Flavobacteriia</taxon>
        <taxon>Flavobacteriales</taxon>
        <taxon>Weeksellaceae</taxon>
        <taxon>Chryseobacterium group</taxon>
        <taxon>Chryseobacterium</taxon>
    </lineage>
</organism>
<dbReference type="Proteomes" id="UP000184047">
    <property type="component" value="Unassembled WGS sequence"/>
</dbReference>
<evidence type="ECO:0000313" key="2">
    <source>
        <dbReference type="Proteomes" id="UP000184047"/>
    </source>
</evidence>